<dbReference type="SUPFAM" id="SSF55159">
    <property type="entry name" value="eIF1-like"/>
    <property type="match status" value="1"/>
</dbReference>
<keyword evidence="5" id="KW-0687">Ribonucleoprotein</keyword>
<sequence length="286" mass="32584">MTLQNHAVVLVPVQPAHDPRRRFVVVHPQRRHRQPVGMQLVDLDASDSVKVDCERFQQLFQVYSGHGARQVQHVDNILQIGDLWTQFEIQGSTAVKKKFIFISHISMSAVSPVQVKYCGVCSFPVEFCEFGKKFKKCKAWLEEDDPELYKKLYSESAHNSSLSSEKEAKISESLAKMQLKEERKLERELQSLKSSRVLIKRIQRTKHKHVIAIAGLEVFDVDMKKMAKTFASKFATGASVTKNAEKKDEVVIQGDVGDEVETYILGLLKDKGLEDVKVEQVSEKRK</sequence>
<dbReference type="NCBIfam" id="TIGR01159">
    <property type="entry name" value="DRP1"/>
    <property type="match status" value="1"/>
</dbReference>
<dbReference type="Gene3D" id="3.30.780.10">
    <property type="entry name" value="SUI1-like domain"/>
    <property type="match status" value="1"/>
</dbReference>
<dbReference type="Pfam" id="PF21023">
    <property type="entry name" value="DENR_N"/>
    <property type="match status" value="1"/>
</dbReference>
<protein>
    <recommendedName>
        <fullName evidence="3 5">Translation machinery-associated protein 22</fullName>
    </recommendedName>
</protein>
<keyword evidence="4 5" id="KW-0689">Ribosomal protein</keyword>
<dbReference type="InterPro" id="IPR048517">
    <property type="entry name" value="DENR_N"/>
</dbReference>
<comment type="similarity">
    <text evidence="1 5">Belongs to the DENR family.</text>
</comment>
<comment type="domain">
    <text evidence="5">The SUI1 domain may be involved in RNA binding.</text>
</comment>
<evidence type="ECO:0000256" key="1">
    <source>
        <dbReference type="ARBA" id="ARBA00007514"/>
    </source>
</evidence>
<dbReference type="InterPro" id="IPR005873">
    <property type="entry name" value="DENR_eukaryotes"/>
</dbReference>
<dbReference type="PANTHER" id="PTHR12789:SF0">
    <property type="entry name" value="DENSITY-REGULATED PROTEIN"/>
    <property type="match status" value="1"/>
</dbReference>
<dbReference type="GO" id="GO:0005737">
    <property type="term" value="C:cytoplasm"/>
    <property type="evidence" value="ECO:0007669"/>
    <property type="project" value="UniProtKB-SubCell"/>
</dbReference>
<dbReference type="InterPro" id="IPR036877">
    <property type="entry name" value="SUI1_dom_sf"/>
</dbReference>
<dbReference type="GO" id="GO:0001731">
    <property type="term" value="P:formation of translation preinitiation complex"/>
    <property type="evidence" value="ECO:0007669"/>
    <property type="project" value="TreeGrafter"/>
</dbReference>
<proteinExistence type="inferred from homology"/>
<evidence type="ECO:0000313" key="8">
    <source>
        <dbReference type="Proteomes" id="UP000788993"/>
    </source>
</evidence>
<comment type="subunit">
    <text evidence="2 5">Interacts with the 40S ribosomal subunit.</text>
</comment>
<comment type="subcellular location">
    <subcellularLocation>
        <location evidence="5">Cytoplasm</location>
    </subcellularLocation>
</comment>
<reference evidence="7" key="2">
    <citation type="submission" date="2021-01" db="EMBL/GenBank/DDBJ databases">
        <authorList>
            <person name="Schikora-Tamarit M.A."/>
        </authorList>
    </citation>
    <scope>NUCLEOTIDE SEQUENCE</scope>
    <source>
        <strain evidence="7">NCAIM Y.01608</strain>
    </source>
</reference>
<feature type="domain" description="SUI1" evidence="6">
    <location>
        <begin position="197"/>
        <end position="268"/>
    </location>
</feature>
<dbReference type="EMBL" id="JAEUBD010000382">
    <property type="protein sequence ID" value="KAH3675196.1"/>
    <property type="molecule type" value="Genomic_DNA"/>
</dbReference>
<dbReference type="PANTHER" id="PTHR12789">
    <property type="entry name" value="DENSITY-REGULATED PROTEIN HOMOLOG"/>
    <property type="match status" value="1"/>
</dbReference>
<dbReference type="Proteomes" id="UP000788993">
    <property type="component" value="Unassembled WGS sequence"/>
</dbReference>
<evidence type="ECO:0000256" key="4">
    <source>
        <dbReference type="ARBA" id="ARBA00022980"/>
    </source>
</evidence>
<keyword evidence="8" id="KW-1185">Reference proteome</keyword>
<dbReference type="InterPro" id="IPR050318">
    <property type="entry name" value="DENR/SUI1_TIF"/>
</dbReference>
<dbReference type="CDD" id="cd11607">
    <property type="entry name" value="DENR_C"/>
    <property type="match status" value="1"/>
</dbReference>
<reference evidence="7" key="1">
    <citation type="journal article" date="2021" name="Open Biol.">
        <title>Shared evolutionary footprints suggest mitochondrial oxidative damage underlies multiple complex I losses in fungi.</title>
        <authorList>
            <person name="Schikora-Tamarit M.A."/>
            <person name="Marcet-Houben M."/>
            <person name="Nosek J."/>
            <person name="Gabaldon T."/>
        </authorList>
    </citation>
    <scope>NUCLEOTIDE SEQUENCE</scope>
    <source>
        <strain evidence="7">NCAIM Y.01608</strain>
    </source>
</reference>
<dbReference type="GO" id="GO:1990904">
    <property type="term" value="C:ribonucleoprotein complex"/>
    <property type="evidence" value="ECO:0007669"/>
    <property type="project" value="UniProtKB-KW"/>
</dbReference>
<gene>
    <name evidence="7" type="ORF">OGATHE_001535</name>
</gene>
<evidence type="ECO:0000256" key="5">
    <source>
        <dbReference type="RuleBase" id="RU361273"/>
    </source>
</evidence>
<dbReference type="GO" id="GO:0003743">
    <property type="term" value="F:translation initiation factor activity"/>
    <property type="evidence" value="ECO:0007669"/>
    <property type="project" value="InterPro"/>
</dbReference>
<dbReference type="InterPro" id="IPR001950">
    <property type="entry name" value="SUI1"/>
</dbReference>
<comment type="caution">
    <text evidence="7">The sequence shown here is derived from an EMBL/GenBank/DDBJ whole genome shotgun (WGS) entry which is preliminary data.</text>
</comment>
<evidence type="ECO:0000313" key="7">
    <source>
        <dbReference type="EMBL" id="KAH3675196.1"/>
    </source>
</evidence>
<dbReference type="PROSITE" id="PS50296">
    <property type="entry name" value="SUI1"/>
    <property type="match status" value="1"/>
</dbReference>
<dbReference type="GO" id="GO:0005840">
    <property type="term" value="C:ribosome"/>
    <property type="evidence" value="ECO:0007669"/>
    <property type="project" value="UniProtKB-KW"/>
</dbReference>
<keyword evidence="5" id="KW-0963">Cytoplasm</keyword>
<evidence type="ECO:0000256" key="3">
    <source>
        <dbReference type="ARBA" id="ARBA00020058"/>
    </source>
</evidence>
<accession>A0A9P8TDJ7</accession>
<evidence type="ECO:0000256" key="2">
    <source>
        <dbReference type="ARBA" id="ARBA00011742"/>
    </source>
</evidence>
<dbReference type="GO" id="GO:0002188">
    <property type="term" value="P:translation reinitiation"/>
    <property type="evidence" value="ECO:0007669"/>
    <property type="project" value="TreeGrafter"/>
</dbReference>
<name>A0A9P8TDJ7_9ASCO</name>
<evidence type="ECO:0000259" key="6">
    <source>
        <dbReference type="PROSITE" id="PS50296"/>
    </source>
</evidence>
<dbReference type="Pfam" id="PF01253">
    <property type="entry name" value="SUI1"/>
    <property type="match status" value="1"/>
</dbReference>
<organism evidence="7 8">
    <name type="scientific">Ogataea polymorpha</name>
    <dbReference type="NCBI Taxonomy" id="460523"/>
    <lineage>
        <taxon>Eukaryota</taxon>
        <taxon>Fungi</taxon>
        <taxon>Dikarya</taxon>
        <taxon>Ascomycota</taxon>
        <taxon>Saccharomycotina</taxon>
        <taxon>Pichiomycetes</taxon>
        <taxon>Pichiales</taxon>
        <taxon>Pichiaceae</taxon>
        <taxon>Ogataea</taxon>
    </lineage>
</organism>
<dbReference type="InterPro" id="IPR046447">
    <property type="entry name" value="DENR_C"/>
</dbReference>
<dbReference type="AlphaFoldDB" id="A0A9P8TDJ7"/>
<dbReference type="GO" id="GO:0003729">
    <property type="term" value="F:mRNA binding"/>
    <property type="evidence" value="ECO:0007669"/>
    <property type="project" value="TreeGrafter"/>
</dbReference>